<dbReference type="Proteomes" id="UP000785653">
    <property type="component" value="Unassembled WGS sequence"/>
</dbReference>
<evidence type="ECO:0000256" key="1">
    <source>
        <dbReference type="SAM" id="MobiDB-lite"/>
    </source>
</evidence>
<dbReference type="Pfam" id="PF01471">
    <property type="entry name" value="PG_binding_1"/>
    <property type="match status" value="1"/>
</dbReference>
<dbReference type="EMBL" id="JABZXS010000142">
    <property type="protein sequence ID" value="MBF1674029.1"/>
    <property type="molecule type" value="Genomic_DNA"/>
</dbReference>
<dbReference type="AlphaFoldDB" id="A0A930M0R3"/>
<organism evidence="4 5">
    <name type="scientific">Rothia mucilaginosa</name>
    <dbReference type="NCBI Taxonomy" id="43675"/>
    <lineage>
        <taxon>Bacteria</taxon>
        <taxon>Bacillati</taxon>
        <taxon>Actinomycetota</taxon>
        <taxon>Actinomycetes</taxon>
        <taxon>Micrococcales</taxon>
        <taxon>Micrococcaceae</taxon>
        <taxon>Rothia</taxon>
    </lineage>
</organism>
<reference evidence="4" key="1">
    <citation type="submission" date="2020-04" db="EMBL/GenBank/DDBJ databases">
        <title>Deep metagenomics examines the oral microbiome during advanced dental caries in children, revealing novel taxa and co-occurrences with host molecules.</title>
        <authorList>
            <person name="Baker J.L."/>
            <person name="Morton J.T."/>
            <person name="Dinis M."/>
            <person name="Alvarez R."/>
            <person name="Tran N.C."/>
            <person name="Knight R."/>
            <person name="Edlund A."/>
        </authorList>
    </citation>
    <scope>NUCLEOTIDE SEQUENCE</scope>
    <source>
        <strain evidence="4">JCVI_47_bin.3</strain>
    </source>
</reference>
<feature type="domain" description="Peptidoglycan binding-like" evidence="3">
    <location>
        <begin position="139"/>
        <end position="175"/>
    </location>
</feature>
<keyword evidence="2" id="KW-0812">Transmembrane</keyword>
<dbReference type="SUPFAM" id="SSF47090">
    <property type="entry name" value="PGBD-like"/>
    <property type="match status" value="1"/>
</dbReference>
<comment type="caution">
    <text evidence="4">The sequence shown here is derived from an EMBL/GenBank/DDBJ whole genome shotgun (WGS) entry which is preliminary data.</text>
</comment>
<name>A0A930M0R3_9MICC</name>
<protein>
    <submittedName>
        <fullName evidence="4">Peptidoglycan-binding protein</fullName>
    </submittedName>
</protein>
<feature type="compositionally biased region" description="Polar residues" evidence="1">
    <location>
        <begin position="301"/>
        <end position="310"/>
    </location>
</feature>
<feature type="compositionally biased region" description="Low complexity" evidence="1">
    <location>
        <begin position="280"/>
        <end position="300"/>
    </location>
</feature>
<keyword evidence="2" id="KW-1133">Transmembrane helix</keyword>
<evidence type="ECO:0000313" key="5">
    <source>
        <dbReference type="Proteomes" id="UP000785653"/>
    </source>
</evidence>
<evidence type="ECO:0000256" key="2">
    <source>
        <dbReference type="SAM" id="Phobius"/>
    </source>
</evidence>
<feature type="transmembrane region" description="Helical" evidence="2">
    <location>
        <begin position="21"/>
        <end position="42"/>
    </location>
</feature>
<gene>
    <name evidence="4" type="ORF">HXO65_07495</name>
</gene>
<dbReference type="InterPro" id="IPR002477">
    <property type="entry name" value="Peptidoglycan-bd-like"/>
</dbReference>
<dbReference type="RefSeq" id="WP_315354651.1">
    <property type="nucleotide sequence ID" value="NZ_CAUVSK010000009.1"/>
</dbReference>
<accession>A0A930M0R3</accession>
<feature type="region of interest" description="Disordered" evidence="1">
    <location>
        <begin position="269"/>
        <end position="325"/>
    </location>
</feature>
<sequence>MNTQQSSETPRRTAVTATVRAYLVPVLVILLVITGGFSIYALNTGLRTNVESNAQPSRAAQLTTRISTQTVTRTYSGEVSVSPARSYTVGTPQGVVTRDGAKAGTRLSNGSIITTINERPIIAFKGSVPAYRDLAVGARGDDVKQLQEALESLGYSIWDEEGTYGEATANAVYRFYLDRGYYPPGDTDRTEEGRYSTALPLSEYLFADGNEYTVDNSCGTKGQTSTPALCTLSAGGYRLVLSGDGSALSNELAEGQKVQILTDNGSPLEGTLGAALTPEGSTSADGAAANAGASNGVQNSERPSSDTSAPGATARKRYPITIDLPENTTASTRFQATVTLNRGAENALAVLEAAVKTEENGTHSITLDNGQSVPVTLGVCSAGICELVNPAAELKAGTVVKLKER</sequence>
<dbReference type="Gene3D" id="1.10.101.10">
    <property type="entry name" value="PGBD-like superfamily/PGBD"/>
    <property type="match status" value="1"/>
</dbReference>
<proteinExistence type="predicted"/>
<evidence type="ECO:0000259" key="3">
    <source>
        <dbReference type="Pfam" id="PF01471"/>
    </source>
</evidence>
<dbReference type="InterPro" id="IPR036366">
    <property type="entry name" value="PGBDSf"/>
</dbReference>
<dbReference type="InterPro" id="IPR036365">
    <property type="entry name" value="PGBD-like_sf"/>
</dbReference>
<evidence type="ECO:0000313" key="4">
    <source>
        <dbReference type="EMBL" id="MBF1674029.1"/>
    </source>
</evidence>
<keyword evidence="2" id="KW-0472">Membrane</keyword>